<reference evidence="2 3" key="1">
    <citation type="journal article" date="2016" name="Nat. Commun.">
        <title>Thousands of microbial genomes shed light on interconnected biogeochemical processes in an aquifer system.</title>
        <authorList>
            <person name="Anantharaman K."/>
            <person name="Brown C.T."/>
            <person name="Hug L.A."/>
            <person name="Sharon I."/>
            <person name="Castelle C.J."/>
            <person name="Probst A.J."/>
            <person name="Thomas B.C."/>
            <person name="Singh A."/>
            <person name="Wilkins M.J."/>
            <person name="Karaoz U."/>
            <person name="Brodie E.L."/>
            <person name="Williams K.H."/>
            <person name="Hubbard S.S."/>
            <person name="Banfield J.F."/>
        </authorList>
    </citation>
    <scope>NUCLEOTIDE SEQUENCE [LARGE SCALE GENOMIC DNA]</scope>
</reference>
<sequence>MSDDIEFLNQPEIKKHENRFYESKMTQWVLKHFGGFIKNEKQANYFLIGLVVFCFLVAFFLSFGWFQQKDNQYYSEEFINDNPEMITLEYDE</sequence>
<gene>
    <name evidence="2" type="ORF">A2995_01075</name>
</gene>
<dbReference type="AlphaFoldDB" id="A0A1F6WZC9"/>
<protein>
    <submittedName>
        <fullName evidence="2">Uncharacterized protein</fullName>
    </submittedName>
</protein>
<name>A0A1F6WZC9_9BACT</name>
<organism evidence="2 3">
    <name type="scientific">Candidatus Nomurabacteria bacterium RIFCSPLOWO2_01_FULL_33_24</name>
    <dbReference type="NCBI Taxonomy" id="1801765"/>
    <lineage>
        <taxon>Bacteria</taxon>
        <taxon>Candidatus Nomuraibacteriota</taxon>
    </lineage>
</organism>
<dbReference type="Proteomes" id="UP000185809">
    <property type="component" value="Unassembled WGS sequence"/>
</dbReference>
<proteinExistence type="predicted"/>
<evidence type="ECO:0000313" key="2">
    <source>
        <dbReference type="EMBL" id="OGI87256.1"/>
    </source>
</evidence>
<evidence type="ECO:0000313" key="3">
    <source>
        <dbReference type="Proteomes" id="UP000185809"/>
    </source>
</evidence>
<keyword evidence="1" id="KW-0472">Membrane</keyword>
<evidence type="ECO:0000256" key="1">
    <source>
        <dbReference type="SAM" id="Phobius"/>
    </source>
</evidence>
<keyword evidence="1" id="KW-1133">Transmembrane helix</keyword>
<comment type="caution">
    <text evidence="2">The sequence shown here is derived from an EMBL/GenBank/DDBJ whole genome shotgun (WGS) entry which is preliminary data.</text>
</comment>
<keyword evidence="1" id="KW-0812">Transmembrane</keyword>
<dbReference type="EMBL" id="MFUP01000014">
    <property type="protein sequence ID" value="OGI87256.1"/>
    <property type="molecule type" value="Genomic_DNA"/>
</dbReference>
<feature type="transmembrane region" description="Helical" evidence="1">
    <location>
        <begin position="45"/>
        <end position="66"/>
    </location>
</feature>
<accession>A0A1F6WZC9</accession>